<dbReference type="Proteomes" id="UP000028294">
    <property type="component" value="Chromosome"/>
</dbReference>
<protein>
    <recommendedName>
        <fullName evidence="3">Lipoprotein</fullName>
    </recommendedName>
</protein>
<dbReference type="RefSeq" id="WP_137568966.1">
    <property type="nucleotide sequence ID" value="NZ_CP036553.1"/>
</dbReference>
<evidence type="ECO:0008006" key="3">
    <source>
        <dbReference type="Google" id="ProtNLM"/>
    </source>
</evidence>
<proteinExistence type="predicted"/>
<evidence type="ECO:0000313" key="1">
    <source>
        <dbReference type="EMBL" id="QCQ34677.1"/>
    </source>
</evidence>
<evidence type="ECO:0000313" key="2">
    <source>
        <dbReference type="Proteomes" id="UP000028294"/>
    </source>
</evidence>
<reference evidence="1 2" key="1">
    <citation type="submission" date="2019-03" db="EMBL/GenBank/DDBJ databases">
        <title>Complete genome assembly of MDR B. fragilis.</title>
        <authorList>
            <person name="Sydenham T.V."/>
            <person name="Hasman H."/>
            <person name="Justesen U.S."/>
        </authorList>
    </citation>
    <scope>NUCLEOTIDE SEQUENCE [LARGE SCALE GENOMIC DNA]</scope>
    <source>
        <strain evidence="1 2">DCMOUH0067B</strain>
    </source>
</reference>
<accession>A0AAP9CX97</accession>
<gene>
    <name evidence="1" type="ORF">IA74_000350</name>
</gene>
<dbReference type="EMBL" id="CP036553">
    <property type="protein sequence ID" value="QCQ34677.1"/>
    <property type="molecule type" value="Genomic_DNA"/>
</dbReference>
<dbReference type="AlphaFoldDB" id="A0AAP9CX97"/>
<dbReference type="PROSITE" id="PS51257">
    <property type="entry name" value="PROKAR_LIPOPROTEIN"/>
    <property type="match status" value="1"/>
</dbReference>
<name>A0AAP9CX97_BACFG</name>
<organism evidence="1 2">
    <name type="scientific">Bacteroides fragilis</name>
    <dbReference type="NCBI Taxonomy" id="817"/>
    <lineage>
        <taxon>Bacteria</taxon>
        <taxon>Pseudomonadati</taxon>
        <taxon>Bacteroidota</taxon>
        <taxon>Bacteroidia</taxon>
        <taxon>Bacteroidales</taxon>
        <taxon>Bacteroidaceae</taxon>
        <taxon>Bacteroides</taxon>
    </lineage>
</organism>
<sequence length="489" mass="56829">MNRIILLLYAFVFVLFGCSDFDSRKEIDTIPSIDEKYRFAYDAIESGPDYEYFKYPVTDWKSIVTMHPFDSPGTPSLGWKIMGPFMALYHLYKLTSDEIILKLLGDMTEEIIKCRDDNRNIVSWNGTVYPLWASGRRSNNAYYEIKNDKGKVCAIIDFHGSGFDEDYISVIPTSNNNFDLVINSKAKEYRVVNTSLSTLENDIQNVDWSVYVSPLPNNKVLSAKVIGDTDTAVRRDINSLLSSYYVPNLVNNAIIINLLINYYNSIKGKDSLITQRYYNLISESISALLDLYMHSMNEHTCCFTSPKNSPCYYGGGSVLPFNEQFYFVEALARWYRITKDEKYYGCMKGWRFYFLSNLIPYKNGYVWKYWDDPSGTVTWFETENYGSIDIPALMIVKYNTDIFSDEDIQKATSCLIENLVIVKGELVQTATDFSFRKYQDKLPDVAYLTLKDYWSELPTMFLNHFDSETSNWMEHVNYLFYLENSLIDY</sequence>